<reference evidence="2" key="1">
    <citation type="journal article" date="2014" name="Science">
        <title>Ancient hybridizations among the ancestral genomes of bread wheat.</title>
        <authorList>
            <consortium name="International Wheat Genome Sequencing Consortium,"/>
            <person name="Marcussen T."/>
            <person name="Sandve S.R."/>
            <person name="Heier L."/>
            <person name="Spannagl M."/>
            <person name="Pfeifer M."/>
            <person name="Jakobsen K.S."/>
            <person name="Wulff B.B."/>
            <person name="Steuernagel B."/>
            <person name="Mayer K.F."/>
            <person name="Olsen O.A."/>
        </authorList>
    </citation>
    <scope>NUCLEOTIDE SEQUENCE [LARGE SCALE GENOMIC DNA]</scope>
    <source>
        <strain evidence="2">cv. AL8/78</strain>
    </source>
</reference>
<dbReference type="Proteomes" id="UP000015105">
    <property type="component" value="Chromosome 3D"/>
</dbReference>
<name>A0A453GJN0_AEGTS</name>
<reference evidence="1" key="3">
    <citation type="journal article" date="2017" name="Nature">
        <title>Genome sequence of the progenitor of the wheat D genome Aegilops tauschii.</title>
        <authorList>
            <person name="Luo M.C."/>
            <person name="Gu Y.Q."/>
            <person name="Puiu D."/>
            <person name="Wang H."/>
            <person name="Twardziok S.O."/>
            <person name="Deal K.R."/>
            <person name="Huo N."/>
            <person name="Zhu T."/>
            <person name="Wang L."/>
            <person name="Wang Y."/>
            <person name="McGuire P.E."/>
            <person name="Liu S."/>
            <person name="Long H."/>
            <person name="Ramasamy R.K."/>
            <person name="Rodriguez J.C."/>
            <person name="Van S.L."/>
            <person name="Yuan L."/>
            <person name="Wang Z."/>
            <person name="Xia Z."/>
            <person name="Xiao L."/>
            <person name="Anderson O.D."/>
            <person name="Ouyang S."/>
            <person name="Liang Y."/>
            <person name="Zimin A.V."/>
            <person name="Pertea G."/>
            <person name="Qi P."/>
            <person name="Bennetzen J.L."/>
            <person name="Dai X."/>
            <person name="Dawson M.W."/>
            <person name="Muller H.G."/>
            <person name="Kugler K."/>
            <person name="Rivarola-Duarte L."/>
            <person name="Spannagl M."/>
            <person name="Mayer K.F.X."/>
            <person name="Lu F.H."/>
            <person name="Bevan M.W."/>
            <person name="Leroy P."/>
            <person name="Li P."/>
            <person name="You F.M."/>
            <person name="Sun Q."/>
            <person name="Liu Z."/>
            <person name="Lyons E."/>
            <person name="Wicker T."/>
            <person name="Salzberg S.L."/>
            <person name="Devos K.M."/>
            <person name="Dvorak J."/>
        </authorList>
    </citation>
    <scope>NUCLEOTIDE SEQUENCE [LARGE SCALE GENOMIC DNA]</scope>
    <source>
        <strain evidence="1">cv. AL8/78</strain>
    </source>
</reference>
<proteinExistence type="predicted"/>
<dbReference type="EnsemblPlants" id="AET3Gv21049500.1">
    <property type="protein sequence ID" value="AET3Gv21049500.1"/>
    <property type="gene ID" value="AET3Gv21049500"/>
</dbReference>
<sequence>MLLISVFKQIMRRKLFIRHLKDGVSVASSHDEIKNILYNHFNAPCKTPMLRQYTMGLDFTGTNNIYLFMRIRNTVGRRQNRLA</sequence>
<evidence type="ECO:0000313" key="2">
    <source>
        <dbReference type="Proteomes" id="UP000015105"/>
    </source>
</evidence>
<reference evidence="1" key="4">
    <citation type="submission" date="2019-03" db="UniProtKB">
        <authorList>
            <consortium name="EnsemblPlants"/>
        </authorList>
    </citation>
    <scope>IDENTIFICATION</scope>
</reference>
<evidence type="ECO:0000313" key="1">
    <source>
        <dbReference type="EnsemblPlants" id="AET3Gv21049500.1"/>
    </source>
</evidence>
<reference evidence="1" key="5">
    <citation type="journal article" date="2021" name="G3 (Bethesda)">
        <title>Aegilops tauschii genome assembly Aet v5.0 features greater sequence contiguity and improved annotation.</title>
        <authorList>
            <person name="Wang L."/>
            <person name="Zhu T."/>
            <person name="Rodriguez J.C."/>
            <person name="Deal K.R."/>
            <person name="Dubcovsky J."/>
            <person name="McGuire P.E."/>
            <person name="Lux T."/>
            <person name="Spannagl M."/>
            <person name="Mayer K.F.X."/>
            <person name="Baldrich P."/>
            <person name="Meyers B.C."/>
            <person name="Huo N."/>
            <person name="Gu Y.Q."/>
            <person name="Zhou H."/>
            <person name="Devos K.M."/>
            <person name="Bennetzen J.L."/>
            <person name="Unver T."/>
            <person name="Budak H."/>
            <person name="Gulick P.J."/>
            <person name="Galiba G."/>
            <person name="Kalapos B."/>
            <person name="Nelson D.R."/>
            <person name="Li P."/>
            <person name="You F.M."/>
            <person name="Luo M.C."/>
            <person name="Dvorak J."/>
        </authorList>
    </citation>
    <scope>NUCLEOTIDE SEQUENCE [LARGE SCALE GENOMIC DNA]</scope>
    <source>
        <strain evidence="1">cv. AL8/78</strain>
    </source>
</reference>
<dbReference type="Gramene" id="AET3Gv21049500.1">
    <property type="protein sequence ID" value="AET3Gv21049500.1"/>
    <property type="gene ID" value="AET3Gv21049500"/>
</dbReference>
<keyword evidence="2" id="KW-1185">Reference proteome</keyword>
<organism evidence="1 2">
    <name type="scientific">Aegilops tauschii subsp. strangulata</name>
    <name type="common">Goatgrass</name>
    <dbReference type="NCBI Taxonomy" id="200361"/>
    <lineage>
        <taxon>Eukaryota</taxon>
        <taxon>Viridiplantae</taxon>
        <taxon>Streptophyta</taxon>
        <taxon>Embryophyta</taxon>
        <taxon>Tracheophyta</taxon>
        <taxon>Spermatophyta</taxon>
        <taxon>Magnoliopsida</taxon>
        <taxon>Liliopsida</taxon>
        <taxon>Poales</taxon>
        <taxon>Poaceae</taxon>
        <taxon>BOP clade</taxon>
        <taxon>Pooideae</taxon>
        <taxon>Triticodae</taxon>
        <taxon>Triticeae</taxon>
        <taxon>Triticinae</taxon>
        <taxon>Aegilops</taxon>
    </lineage>
</organism>
<accession>A0A453GJN0</accession>
<protein>
    <submittedName>
        <fullName evidence="1">Uncharacterized protein</fullName>
    </submittedName>
</protein>
<dbReference type="AlphaFoldDB" id="A0A453GJN0"/>
<reference evidence="2" key="2">
    <citation type="journal article" date="2017" name="Nat. Plants">
        <title>The Aegilops tauschii genome reveals multiple impacts of transposons.</title>
        <authorList>
            <person name="Zhao G."/>
            <person name="Zou C."/>
            <person name="Li K."/>
            <person name="Wang K."/>
            <person name="Li T."/>
            <person name="Gao L."/>
            <person name="Zhang X."/>
            <person name="Wang H."/>
            <person name="Yang Z."/>
            <person name="Liu X."/>
            <person name="Jiang W."/>
            <person name="Mao L."/>
            <person name="Kong X."/>
            <person name="Jiao Y."/>
            <person name="Jia J."/>
        </authorList>
    </citation>
    <scope>NUCLEOTIDE SEQUENCE [LARGE SCALE GENOMIC DNA]</scope>
    <source>
        <strain evidence="2">cv. AL8/78</strain>
    </source>
</reference>